<feature type="compositionally biased region" description="Polar residues" evidence="1">
    <location>
        <begin position="50"/>
        <end position="76"/>
    </location>
</feature>
<feature type="compositionally biased region" description="Basic and acidic residues" evidence="1">
    <location>
        <begin position="346"/>
        <end position="356"/>
    </location>
</feature>
<feature type="region of interest" description="Disordered" evidence="1">
    <location>
        <begin position="687"/>
        <end position="726"/>
    </location>
</feature>
<organism evidence="2 3">
    <name type="scientific">Fusarium langsethiae</name>
    <dbReference type="NCBI Taxonomy" id="179993"/>
    <lineage>
        <taxon>Eukaryota</taxon>
        <taxon>Fungi</taxon>
        <taxon>Dikarya</taxon>
        <taxon>Ascomycota</taxon>
        <taxon>Pezizomycotina</taxon>
        <taxon>Sordariomycetes</taxon>
        <taxon>Hypocreomycetidae</taxon>
        <taxon>Hypocreales</taxon>
        <taxon>Nectriaceae</taxon>
        <taxon>Fusarium</taxon>
    </lineage>
</organism>
<evidence type="ECO:0000313" key="3">
    <source>
        <dbReference type="Proteomes" id="UP000037904"/>
    </source>
</evidence>
<accession>A0A0N0DDM9</accession>
<feature type="compositionally biased region" description="Polar residues" evidence="1">
    <location>
        <begin position="261"/>
        <end position="271"/>
    </location>
</feature>
<feature type="compositionally biased region" description="Basic and acidic residues" evidence="1">
    <location>
        <begin position="485"/>
        <end position="495"/>
    </location>
</feature>
<dbReference type="AlphaFoldDB" id="A0A0N0DDM9"/>
<protein>
    <submittedName>
        <fullName evidence="2">Uncharacterized protein</fullName>
    </submittedName>
</protein>
<reference evidence="2 3" key="1">
    <citation type="submission" date="2015-04" db="EMBL/GenBank/DDBJ databases">
        <title>The draft genome sequence of Fusarium langsethiae, a T-2/HT-2 mycotoxin producer.</title>
        <authorList>
            <person name="Lysoe E."/>
            <person name="Divon H.H."/>
            <person name="Terzi V."/>
            <person name="Orru L."/>
            <person name="Lamontanara A."/>
            <person name="Kolseth A.-K."/>
            <person name="Frandsen R.J."/>
            <person name="Nielsen K."/>
            <person name="Thrane U."/>
        </authorList>
    </citation>
    <scope>NUCLEOTIDE SEQUENCE [LARGE SCALE GENOMIC DNA]</scope>
    <source>
        <strain evidence="2 3">Fl201059</strain>
    </source>
</reference>
<proteinExistence type="predicted"/>
<dbReference type="Proteomes" id="UP000037904">
    <property type="component" value="Unassembled WGS sequence"/>
</dbReference>
<dbReference type="OrthoDB" id="5333304at2759"/>
<name>A0A0N0DDM9_FUSLA</name>
<keyword evidence="3" id="KW-1185">Reference proteome</keyword>
<evidence type="ECO:0000256" key="1">
    <source>
        <dbReference type="SAM" id="MobiDB-lite"/>
    </source>
</evidence>
<feature type="region of interest" description="Disordered" evidence="1">
    <location>
        <begin position="46"/>
        <end position="101"/>
    </location>
</feature>
<feature type="compositionally biased region" description="Polar residues" evidence="1">
    <location>
        <begin position="171"/>
        <end position="182"/>
    </location>
</feature>
<dbReference type="EMBL" id="JXCE01000162">
    <property type="protein sequence ID" value="KPA39921.1"/>
    <property type="molecule type" value="Genomic_DNA"/>
</dbReference>
<evidence type="ECO:0000313" key="2">
    <source>
        <dbReference type="EMBL" id="KPA39921.1"/>
    </source>
</evidence>
<comment type="caution">
    <text evidence="2">The sequence shown here is derived from an EMBL/GenBank/DDBJ whole genome shotgun (WGS) entry which is preliminary data.</text>
</comment>
<feature type="compositionally biased region" description="Polar residues" evidence="1">
    <location>
        <begin position="396"/>
        <end position="405"/>
    </location>
</feature>
<feature type="compositionally biased region" description="Basic and acidic residues" evidence="1">
    <location>
        <begin position="708"/>
        <end position="717"/>
    </location>
</feature>
<feature type="compositionally biased region" description="Polar residues" evidence="1">
    <location>
        <begin position="237"/>
        <end position="251"/>
    </location>
</feature>
<gene>
    <name evidence="2" type="ORF">FLAG1_07208</name>
</gene>
<feature type="compositionally biased region" description="Polar residues" evidence="1">
    <location>
        <begin position="188"/>
        <end position="216"/>
    </location>
</feature>
<feature type="compositionally biased region" description="Basic residues" evidence="1">
    <location>
        <begin position="412"/>
        <end position="421"/>
    </location>
</feature>
<sequence>MAQEIAVQGTLASGNELSGLSDNQRYQIEQYKKILRLRDAILSGQHPTIKPSNLNTSANSSIQPIDVSSSHGASNDQSDKRQQVGISAPASSSTAKNSKPYGAGSTEIYPIFLEKSDDLVKAELRLQRQKLERALKDEVDQKKATTKSAAQGEPVVEFDLNQVLSEALTRVQSTTGPDTTVSAADATNPDNASDSFDDNTFYSSQHNTPSSVLTSRIRNESEGAQVPASEPRPPMNYHSNTILQNRPTDTEQVYPEARSRPQPQQAYSNPATFAGSFGADSTTRPGQVPGLTAYNEDRAGPGQHASAGHSPSNLDIDRHRGDYGSAIQQPPREQYIDSRPPSPLRRNNDRSSHDAHASPLANARRRPLAPEATSTSSTGTPAQITALRNEPIAVTSPESSPQGGQASEREKRKIKKKKRKADRQAPEAEPAPYIKPEPRSPSPLNAPSYIRPNKRQRYTQQQPDEPGYEEISYEPRPAQYLPDPPHSRQDRDDRMPISYERVGFPSQRAASTAVPGGTVYRREYADDRYVQGGSYAVEQSPLVSAHHQRQSVGGTTGPQVRPHDAYQQRPSWPYSGGHEASPSTLRGEGDVFMAPHRPPPTRIIVDAYGREYIEPPRPTIIRQSAAPHARSGEPEIIYERAQPRRPQGTETYDEGGAVYRRRSPSYMPRRVVTQPEYISQDYRDQRMHEQPSRPLGHPGEFVEVMAPPERRRLEDGARGYITRPSSVRPAEPVRYEVARDYGRVQSVRPEVPVRQYAPSVHPENRREAAQPYGREYGALTAEQGVVRQEYSTRPVERYYDQPMRGEEEIAFIERPRGATQEIVYADDARREVYR</sequence>
<feature type="compositionally biased region" description="Polar residues" evidence="1">
    <location>
        <begin position="372"/>
        <end position="383"/>
    </location>
</feature>
<feature type="region of interest" description="Disordered" evidence="1">
    <location>
        <begin position="171"/>
        <end position="515"/>
    </location>
</feature>